<dbReference type="PANTHER" id="PTHR32108:SF9">
    <property type="entry name" value="REVERSE TRANSCRIPTASE RNASE H-LIKE DOMAIN-CONTAINING PROTEIN"/>
    <property type="match status" value="1"/>
</dbReference>
<gene>
    <name evidence="1" type="ORF">CR513_23260</name>
</gene>
<dbReference type="InterPro" id="IPR043502">
    <property type="entry name" value="DNA/RNA_pol_sf"/>
</dbReference>
<dbReference type="Gene3D" id="2.40.70.10">
    <property type="entry name" value="Acid Proteases"/>
    <property type="match status" value="1"/>
</dbReference>
<reference evidence="1" key="1">
    <citation type="submission" date="2018-05" db="EMBL/GenBank/DDBJ databases">
        <title>Draft genome of Mucuna pruriens seed.</title>
        <authorList>
            <person name="Nnadi N.E."/>
            <person name="Vos R."/>
            <person name="Hasami M.H."/>
            <person name="Devisetty U.K."/>
            <person name="Aguiy J.C."/>
        </authorList>
    </citation>
    <scope>NUCLEOTIDE SEQUENCE [LARGE SCALE GENOMIC DNA]</scope>
    <source>
        <strain evidence="1">JCA_2017</strain>
    </source>
</reference>
<dbReference type="EMBL" id="QJKJ01004389">
    <property type="protein sequence ID" value="RDX94360.1"/>
    <property type="molecule type" value="Genomic_DNA"/>
</dbReference>
<evidence type="ECO:0008006" key="3">
    <source>
        <dbReference type="Google" id="ProtNLM"/>
    </source>
</evidence>
<dbReference type="Proteomes" id="UP000257109">
    <property type="component" value="Unassembled WGS sequence"/>
</dbReference>
<organism evidence="1 2">
    <name type="scientific">Mucuna pruriens</name>
    <name type="common">Velvet bean</name>
    <name type="synonym">Dolichos pruriens</name>
    <dbReference type="NCBI Taxonomy" id="157652"/>
    <lineage>
        <taxon>Eukaryota</taxon>
        <taxon>Viridiplantae</taxon>
        <taxon>Streptophyta</taxon>
        <taxon>Embryophyta</taxon>
        <taxon>Tracheophyta</taxon>
        <taxon>Spermatophyta</taxon>
        <taxon>Magnoliopsida</taxon>
        <taxon>eudicotyledons</taxon>
        <taxon>Gunneridae</taxon>
        <taxon>Pentapetalae</taxon>
        <taxon>rosids</taxon>
        <taxon>fabids</taxon>
        <taxon>Fabales</taxon>
        <taxon>Fabaceae</taxon>
        <taxon>Papilionoideae</taxon>
        <taxon>50 kb inversion clade</taxon>
        <taxon>NPAAA clade</taxon>
        <taxon>indigoferoid/millettioid clade</taxon>
        <taxon>Phaseoleae</taxon>
        <taxon>Mucuna</taxon>
    </lineage>
</organism>
<dbReference type="InterPro" id="IPR021109">
    <property type="entry name" value="Peptidase_aspartic_dom_sf"/>
</dbReference>
<dbReference type="OrthoDB" id="1736143at2759"/>
<name>A0A371GUX8_MUCPR</name>
<dbReference type="STRING" id="157652.A0A371GUX8"/>
<sequence>MPKATLEKLPYDKVRVKNNSIIVRAFNGSKMEVMGELEIPVQIGPFIFQISFQVMDIRLTYSCLLGRPWIHAAGVVPSSLHQKLKFIVDNELVIISREEDLLISFPQLAGYIEAAEEALKTTFQSLEITNTTLVKKELKKGKILKPMMAAIKMMIKKGFRVGQGLCKNLNGIPKPIELRGITNLCENFINKANQVEEASTKENSPESLINPCSSREEPKNWAIQELSMTCANDIISRHHHFNNIVNQTNGEDTSQEPPSELKQLIELEDKIILRYQEETETINIGFNGEVKKVKVGIAMCSDDKRKLIQLLTEYVDILHDMPGLYNEIVEHKIPLEPSYPPVKQKLRRMSPETSLKIKEVKKQLEAEFFIVAKYLQWVANIVPVPKNDGKVKMCVDYKDLNRANPKDDFPLPHIDVLVDNTPNMVAFPSWMDSLDTIKLGWPRRTWRKLLLSPNGGHFATK</sequence>
<protein>
    <recommendedName>
        <fullName evidence="3">G-patch domain-containing protein</fullName>
    </recommendedName>
</protein>
<accession>A0A371GUX8</accession>
<keyword evidence="2" id="KW-1185">Reference proteome</keyword>
<dbReference type="AlphaFoldDB" id="A0A371GUX8"/>
<dbReference type="PANTHER" id="PTHR32108">
    <property type="entry name" value="DNA-DIRECTED RNA POLYMERASE SUBUNIT ALPHA"/>
    <property type="match status" value="1"/>
</dbReference>
<dbReference type="SUPFAM" id="SSF56672">
    <property type="entry name" value="DNA/RNA polymerases"/>
    <property type="match status" value="1"/>
</dbReference>
<dbReference type="Gene3D" id="3.10.10.10">
    <property type="entry name" value="HIV Type 1 Reverse Transcriptase, subunit A, domain 1"/>
    <property type="match status" value="1"/>
</dbReference>
<comment type="caution">
    <text evidence="1">The sequence shown here is derived from an EMBL/GenBank/DDBJ whole genome shotgun (WGS) entry which is preliminary data.</text>
</comment>
<evidence type="ECO:0000313" key="2">
    <source>
        <dbReference type="Proteomes" id="UP000257109"/>
    </source>
</evidence>
<dbReference type="CDD" id="cd00303">
    <property type="entry name" value="retropepsin_like"/>
    <property type="match status" value="1"/>
</dbReference>
<feature type="non-terminal residue" evidence="1">
    <location>
        <position position="1"/>
    </location>
</feature>
<evidence type="ECO:0000313" key="1">
    <source>
        <dbReference type="EMBL" id="RDX94360.1"/>
    </source>
</evidence>
<proteinExistence type="predicted"/>